<keyword evidence="1" id="KW-0472">Membrane</keyword>
<protein>
    <submittedName>
        <fullName evidence="2">Uncharacterized protein</fullName>
    </submittedName>
</protein>
<name>A0A815P8Q4_9BILA</name>
<comment type="caution">
    <text evidence="2">The sequence shown here is derived from an EMBL/GenBank/DDBJ whole genome shotgun (WGS) entry which is preliminary data.</text>
</comment>
<feature type="transmembrane region" description="Helical" evidence="1">
    <location>
        <begin position="6"/>
        <end position="25"/>
    </location>
</feature>
<organism evidence="2 3">
    <name type="scientific">Rotaria sordida</name>
    <dbReference type="NCBI Taxonomy" id="392033"/>
    <lineage>
        <taxon>Eukaryota</taxon>
        <taxon>Metazoa</taxon>
        <taxon>Spiralia</taxon>
        <taxon>Gnathifera</taxon>
        <taxon>Rotifera</taxon>
        <taxon>Eurotatoria</taxon>
        <taxon>Bdelloidea</taxon>
        <taxon>Philodinida</taxon>
        <taxon>Philodinidae</taxon>
        <taxon>Rotaria</taxon>
    </lineage>
</organism>
<evidence type="ECO:0000313" key="3">
    <source>
        <dbReference type="Proteomes" id="UP000663882"/>
    </source>
</evidence>
<evidence type="ECO:0000256" key="1">
    <source>
        <dbReference type="SAM" id="Phobius"/>
    </source>
</evidence>
<reference evidence="2" key="1">
    <citation type="submission" date="2021-02" db="EMBL/GenBank/DDBJ databases">
        <authorList>
            <person name="Nowell W R."/>
        </authorList>
    </citation>
    <scope>NUCLEOTIDE SEQUENCE</scope>
</reference>
<keyword evidence="1" id="KW-1133">Transmembrane helix</keyword>
<accession>A0A815P8Q4</accession>
<dbReference type="AlphaFoldDB" id="A0A815P8Q4"/>
<sequence>MVFGGAFGFIFIAFISFFCIIWLIIRSLLIYLKCSVGLSGLENLDIKHNLFRLRIKYIHFLSLFSIFILRLPLQLKRNRKKDWQRKLYLLKYVSIRINQLQIEYGDRNISFQQITLHPSVKSNNTRNISISTNLTEIEEIIMRRI</sequence>
<keyword evidence="1" id="KW-0812">Transmembrane</keyword>
<dbReference type="EMBL" id="CAJNOO010006366">
    <property type="protein sequence ID" value="CAF1445674.1"/>
    <property type="molecule type" value="Genomic_DNA"/>
</dbReference>
<feature type="transmembrane region" description="Helical" evidence="1">
    <location>
        <begin position="57"/>
        <end position="75"/>
    </location>
</feature>
<evidence type="ECO:0000313" key="2">
    <source>
        <dbReference type="EMBL" id="CAF1445674.1"/>
    </source>
</evidence>
<gene>
    <name evidence="2" type="ORF">RFH988_LOCUS36531</name>
</gene>
<proteinExistence type="predicted"/>
<dbReference type="Proteomes" id="UP000663882">
    <property type="component" value="Unassembled WGS sequence"/>
</dbReference>